<feature type="binding site" evidence="10">
    <location>
        <position position="56"/>
    </location>
    <ligand>
        <name>[4Fe-4S] cluster</name>
        <dbReference type="ChEBI" id="CHEBI:49883"/>
        <note>4Fe-4S-S-AdoMet</note>
    </ligand>
</feature>
<dbReference type="RefSeq" id="WP_112093405.1">
    <property type="nucleotide sequence ID" value="NZ_QLOE01000002.1"/>
</dbReference>
<keyword evidence="5 10" id="KW-0479">Metal-binding</keyword>
<keyword evidence="7 10" id="KW-0411">Iron-sulfur</keyword>
<dbReference type="OrthoDB" id="35347at2157"/>
<dbReference type="CDD" id="cd01335">
    <property type="entry name" value="Radical_SAM"/>
    <property type="match status" value="1"/>
</dbReference>
<comment type="similarity">
    <text evidence="10">Belongs to the radical SAM superfamily. CofG family.</text>
</comment>
<dbReference type="PANTHER" id="PTHR43076:SF15">
    <property type="entry name" value="7,8-DIDEMETHYL-8-HYDROXY-5-DEAZARIBOFLAVIN SYNTHASE"/>
    <property type="match status" value="1"/>
</dbReference>
<feature type="binding site" evidence="10">
    <location>
        <position position="53"/>
    </location>
    <ligand>
        <name>[4Fe-4S] cluster</name>
        <dbReference type="ChEBI" id="CHEBI:49883"/>
        <note>4Fe-4S-S-AdoMet</note>
    </ligand>
</feature>
<comment type="subunit">
    <text evidence="10">The FO synthase complex consists of two subunits, CofG and CofH.</text>
</comment>
<dbReference type="Proteomes" id="UP000249782">
    <property type="component" value="Unassembled WGS sequence"/>
</dbReference>
<dbReference type="InterPro" id="IPR007197">
    <property type="entry name" value="rSAM"/>
</dbReference>
<keyword evidence="13" id="KW-1185">Reference proteome</keyword>
<dbReference type="EC" id="4.3.1.32" evidence="2 10"/>
<evidence type="ECO:0000256" key="8">
    <source>
        <dbReference type="ARBA" id="ARBA00023239"/>
    </source>
</evidence>
<gene>
    <name evidence="10" type="primary">cofG</name>
    <name evidence="12" type="ORF">DPC56_02005</name>
</gene>
<dbReference type="PANTHER" id="PTHR43076">
    <property type="entry name" value="FO SYNTHASE (COFH)"/>
    <property type="match status" value="1"/>
</dbReference>
<organism evidence="12 13">
    <name type="scientific">Methanothermobacter tenebrarum</name>
    <dbReference type="NCBI Taxonomy" id="680118"/>
    <lineage>
        <taxon>Archaea</taxon>
        <taxon>Methanobacteriati</taxon>
        <taxon>Methanobacteriota</taxon>
        <taxon>Methanomada group</taxon>
        <taxon>Methanobacteria</taxon>
        <taxon>Methanobacteriales</taxon>
        <taxon>Methanobacteriaceae</taxon>
        <taxon>Methanothermobacter</taxon>
    </lineage>
</organism>
<dbReference type="SFLD" id="SFLDG01388">
    <property type="entry name" value="7_8-didemethyl-8-hydroxy-5-dea"/>
    <property type="match status" value="1"/>
</dbReference>
<dbReference type="HAMAP" id="MF_01611">
    <property type="entry name" value="FO_synth_sub1"/>
    <property type="match status" value="1"/>
</dbReference>
<dbReference type="InterPro" id="IPR058240">
    <property type="entry name" value="rSAM_sf"/>
</dbReference>
<name>A0A328PI85_9EURY</name>
<comment type="cofactor">
    <cofactor evidence="10">
        <name>[4Fe-4S] cluster</name>
        <dbReference type="ChEBI" id="CHEBI:49883"/>
    </cofactor>
    <text evidence="10">Binds 1 [4Fe-4S] cluster. The cluster is coordinated with 3 cysteines and an exchangeable S-adenosyl-L-methionine.</text>
</comment>
<evidence type="ECO:0000256" key="3">
    <source>
        <dbReference type="ARBA" id="ARBA00022485"/>
    </source>
</evidence>
<keyword evidence="8 10" id="KW-0456">Lyase</keyword>
<protein>
    <recommendedName>
        <fullName evidence="2 10">7,8-didemethyl-8-hydroxy-5-deazariboflavin synthase</fullName>
        <ecNumber evidence="2 10">4.3.1.32</ecNumber>
    </recommendedName>
    <alternativeName>
        <fullName evidence="10">FO synthase subunit 1</fullName>
    </alternativeName>
</protein>
<dbReference type="UniPathway" id="UPA00072"/>
<accession>A0A328PI85</accession>
<evidence type="ECO:0000313" key="13">
    <source>
        <dbReference type="Proteomes" id="UP000249782"/>
    </source>
</evidence>
<dbReference type="PROSITE" id="PS51918">
    <property type="entry name" value="RADICAL_SAM"/>
    <property type="match status" value="1"/>
</dbReference>
<dbReference type="GO" id="GO:0005506">
    <property type="term" value="F:iron ion binding"/>
    <property type="evidence" value="ECO:0007669"/>
    <property type="project" value="UniProtKB-UniRule"/>
</dbReference>
<dbReference type="Pfam" id="PF04055">
    <property type="entry name" value="Radical_SAM"/>
    <property type="match status" value="1"/>
</dbReference>
<keyword evidence="6 10" id="KW-0408">Iron</keyword>
<dbReference type="InterPro" id="IPR006638">
    <property type="entry name" value="Elp3/MiaA/NifB-like_rSAM"/>
</dbReference>
<dbReference type="Gene3D" id="3.20.20.70">
    <property type="entry name" value="Aldolase class I"/>
    <property type="match status" value="1"/>
</dbReference>
<sequence length="359" mass="41537">MRPSKDDLKKYLEYEGIQILDLMRKALKQQKEKTITYSRNIFIPVTRLCRNRCGYCTFRRDRTRQPILTPEDIMRRLKKAESYGCKEALFTFGEAADKLEPVKDQLEKLGYDTMVDYIYHLCHETLKNTLLLPHTNMGILKFKDLKMLKEVNASMGLMLETSSPRLMKTIAHKESPGKDPKLRIKTIEDAGKLRIPFTTGLLIGIGETIEERAESLLELRRIQDKYGHIQEIIIQNFRSKPGIPMEDHPEPTLLEMIKTVATTKILFPDVSIQVPPNLNKETSELFLLAGADDWGGISPLSKDYVNPEAPWPEIGELERITRNAGFKLKERLPVYPKFISEYYLSERVLERVKVHLDML</sequence>
<feature type="binding site" evidence="10">
    <location>
        <position position="49"/>
    </location>
    <ligand>
        <name>[4Fe-4S] cluster</name>
        <dbReference type="ChEBI" id="CHEBI:49883"/>
        <note>4Fe-4S-S-AdoMet</note>
    </ligand>
</feature>
<dbReference type="SFLD" id="SFLDS00029">
    <property type="entry name" value="Radical_SAM"/>
    <property type="match status" value="1"/>
</dbReference>
<dbReference type="InterPro" id="IPR034405">
    <property type="entry name" value="F420"/>
</dbReference>
<dbReference type="NCBIfam" id="NF004884">
    <property type="entry name" value="PRK06245.1"/>
    <property type="match status" value="1"/>
</dbReference>
<comment type="function">
    <text evidence="10">Catalyzes the radical-mediated synthesis of 7,8-didemethyl-8-hydroxy-5-deazariboflavin (FO) from 5-amino-5-(4-hydroxybenzyl)-6-(D-ribitylimino)-5,6-dihydrouracil.</text>
</comment>
<dbReference type="InterPro" id="IPR019939">
    <property type="entry name" value="CofG_family"/>
</dbReference>
<feature type="domain" description="Radical SAM core" evidence="11">
    <location>
        <begin position="35"/>
        <end position="277"/>
    </location>
</feature>
<dbReference type="GO" id="GO:0044689">
    <property type="term" value="F:7,8-didemethyl-8-hydroxy-5-deazariboflavin synthase activity"/>
    <property type="evidence" value="ECO:0007669"/>
    <property type="project" value="UniProtKB-EC"/>
</dbReference>
<evidence type="ECO:0000256" key="2">
    <source>
        <dbReference type="ARBA" id="ARBA00012126"/>
    </source>
</evidence>
<comment type="pathway">
    <text evidence="1 10">Cofactor biosynthesis; coenzyme F0 biosynthesis.</text>
</comment>
<keyword evidence="4 10" id="KW-0949">S-adenosyl-L-methionine</keyword>
<keyword evidence="3 10" id="KW-0004">4Fe-4S</keyword>
<dbReference type="EMBL" id="QLOE01000002">
    <property type="protein sequence ID" value="RAO79575.1"/>
    <property type="molecule type" value="Genomic_DNA"/>
</dbReference>
<dbReference type="NCBIfam" id="TIGR03550">
    <property type="entry name" value="F420_cofG"/>
    <property type="match status" value="1"/>
</dbReference>
<evidence type="ECO:0000313" key="12">
    <source>
        <dbReference type="EMBL" id="RAO79575.1"/>
    </source>
</evidence>
<evidence type="ECO:0000256" key="6">
    <source>
        <dbReference type="ARBA" id="ARBA00023004"/>
    </source>
</evidence>
<evidence type="ECO:0000256" key="5">
    <source>
        <dbReference type="ARBA" id="ARBA00022723"/>
    </source>
</evidence>
<reference evidence="12 13" key="1">
    <citation type="submission" date="2018-06" db="EMBL/GenBank/DDBJ databases">
        <title>Draft genome sequence of hyperthermophilic methanogen Methanothermobacter tenebrarum sp. MCM-B 1447.</title>
        <authorList>
            <person name="Pore S.D."/>
            <person name="Dagar S."/>
            <person name="Dhakephalkar P.K."/>
        </authorList>
    </citation>
    <scope>NUCLEOTIDE SEQUENCE [LARGE SCALE GENOMIC DNA]</scope>
    <source>
        <strain evidence="12 13">MCM B 1447</strain>
    </source>
</reference>
<evidence type="ECO:0000256" key="10">
    <source>
        <dbReference type="HAMAP-Rule" id="MF_01611"/>
    </source>
</evidence>
<dbReference type="InterPro" id="IPR013785">
    <property type="entry name" value="Aldolase_TIM"/>
</dbReference>
<dbReference type="SFLD" id="SFLDF00294">
    <property type="entry name" value="7_8-didemethyl-8-hydroxy-5-dea"/>
    <property type="match status" value="1"/>
</dbReference>
<dbReference type="SUPFAM" id="SSF102114">
    <property type="entry name" value="Radical SAM enzymes"/>
    <property type="match status" value="1"/>
</dbReference>
<evidence type="ECO:0000259" key="11">
    <source>
        <dbReference type="PROSITE" id="PS51918"/>
    </source>
</evidence>
<dbReference type="GO" id="GO:0016765">
    <property type="term" value="F:transferase activity, transferring alkyl or aryl (other than methyl) groups"/>
    <property type="evidence" value="ECO:0007669"/>
    <property type="project" value="InterPro"/>
</dbReference>
<dbReference type="SMART" id="SM00729">
    <property type="entry name" value="Elp3"/>
    <property type="match status" value="1"/>
</dbReference>
<evidence type="ECO:0000256" key="7">
    <source>
        <dbReference type="ARBA" id="ARBA00023014"/>
    </source>
</evidence>
<proteinExistence type="inferred from homology"/>
<dbReference type="AlphaFoldDB" id="A0A328PI85"/>
<dbReference type="SFLD" id="SFLDG01064">
    <property type="entry name" value="F420__menaquinone_cofactor_bio"/>
    <property type="match status" value="1"/>
</dbReference>
<evidence type="ECO:0000256" key="9">
    <source>
        <dbReference type="ARBA" id="ARBA00048974"/>
    </source>
</evidence>
<evidence type="ECO:0000256" key="4">
    <source>
        <dbReference type="ARBA" id="ARBA00022691"/>
    </source>
</evidence>
<comment type="catalytic activity">
    <reaction evidence="9 10">
        <text>5-amino-5-(4-hydroxybenzyl)-6-(D-ribitylimino)-5,6-dihydrouracil + S-adenosyl-L-methionine = 7,8-didemethyl-8-hydroxy-5-deazariboflavin + 5'-deoxyadenosine + L-methionine + NH4(+) + H(+)</text>
        <dbReference type="Rhea" id="RHEA:55204"/>
        <dbReference type="ChEBI" id="CHEBI:15378"/>
        <dbReference type="ChEBI" id="CHEBI:17319"/>
        <dbReference type="ChEBI" id="CHEBI:28938"/>
        <dbReference type="ChEBI" id="CHEBI:57844"/>
        <dbReference type="ChEBI" id="CHEBI:59789"/>
        <dbReference type="ChEBI" id="CHEBI:59904"/>
        <dbReference type="ChEBI" id="CHEBI:85936"/>
        <dbReference type="EC" id="4.3.1.32"/>
    </reaction>
</comment>
<comment type="caution">
    <text evidence="12">The sequence shown here is derived from an EMBL/GenBank/DDBJ whole genome shotgun (WGS) entry which is preliminary data.</text>
</comment>
<evidence type="ECO:0000256" key="1">
    <source>
        <dbReference type="ARBA" id="ARBA00004712"/>
    </source>
</evidence>
<dbReference type="GO" id="GO:0051539">
    <property type="term" value="F:4 iron, 4 sulfur cluster binding"/>
    <property type="evidence" value="ECO:0007669"/>
    <property type="project" value="UniProtKB-KW"/>
</dbReference>